<sequence>MSVSAGLCDQRATAPTPGSAPEIVTSETQQRLQMPKAQVLREPSDAGLAEPGSPRSLPHKGGTDERHPLRPHKSTSPARPPNPNDEHGGRRHPRHQSADLDPAAGRCSPLIIMESSQTLSPCQPTNRKQNERAADLNGNPNPNNDESPSKDASHRQQEETNNFSWTDVVSTRARRQQLHFEKEKAAAVGERVIPASPTAFVFVVIRPRDGLNLGAWSTDKLTRAILVATKLSSTETADITIRIRRDQNLAVISTPSLETSSRIEPISALTLKTRQYEVTAYLAVADNSCRGIISGVDTRPTAETLTEELRAPKTNILYVRMMGQTKTAIITIEGLKVPHYVYLSGGEYPCRPSKKTNMRCLPRPRTSHRRVTATREEGAMEDRQCKPHCVNCGGEHPAVDPRCPARQRGPY</sequence>
<gene>
    <name evidence="1" type="ORF">HPB47_026204</name>
</gene>
<dbReference type="Proteomes" id="UP000805193">
    <property type="component" value="Unassembled WGS sequence"/>
</dbReference>
<keyword evidence="2" id="KW-1185">Reference proteome</keyword>
<evidence type="ECO:0000313" key="2">
    <source>
        <dbReference type="Proteomes" id="UP000805193"/>
    </source>
</evidence>
<reference evidence="1 2" key="1">
    <citation type="journal article" date="2020" name="Cell">
        <title>Large-Scale Comparative Analyses of Tick Genomes Elucidate Their Genetic Diversity and Vector Capacities.</title>
        <authorList>
            <consortium name="Tick Genome and Microbiome Consortium (TIGMIC)"/>
            <person name="Jia N."/>
            <person name="Wang J."/>
            <person name="Shi W."/>
            <person name="Du L."/>
            <person name="Sun Y."/>
            <person name="Zhan W."/>
            <person name="Jiang J.F."/>
            <person name="Wang Q."/>
            <person name="Zhang B."/>
            <person name="Ji P."/>
            <person name="Bell-Sakyi L."/>
            <person name="Cui X.M."/>
            <person name="Yuan T.T."/>
            <person name="Jiang B.G."/>
            <person name="Yang W.F."/>
            <person name="Lam T.T."/>
            <person name="Chang Q.C."/>
            <person name="Ding S.J."/>
            <person name="Wang X.J."/>
            <person name="Zhu J.G."/>
            <person name="Ruan X.D."/>
            <person name="Zhao L."/>
            <person name="Wei J.T."/>
            <person name="Ye R.Z."/>
            <person name="Que T.C."/>
            <person name="Du C.H."/>
            <person name="Zhou Y.H."/>
            <person name="Cheng J.X."/>
            <person name="Dai P.F."/>
            <person name="Guo W.B."/>
            <person name="Han X.H."/>
            <person name="Huang E.J."/>
            <person name="Li L.F."/>
            <person name="Wei W."/>
            <person name="Gao Y.C."/>
            <person name="Liu J.Z."/>
            <person name="Shao H.Z."/>
            <person name="Wang X."/>
            <person name="Wang C.C."/>
            <person name="Yang T.C."/>
            <person name="Huo Q.B."/>
            <person name="Li W."/>
            <person name="Chen H.Y."/>
            <person name="Chen S.E."/>
            <person name="Zhou L.G."/>
            <person name="Ni X.B."/>
            <person name="Tian J.H."/>
            <person name="Sheng Y."/>
            <person name="Liu T."/>
            <person name="Pan Y.S."/>
            <person name="Xia L.Y."/>
            <person name="Li J."/>
            <person name="Zhao F."/>
            <person name="Cao W.C."/>
        </authorList>
    </citation>
    <scope>NUCLEOTIDE SEQUENCE [LARGE SCALE GENOMIC DNA]</scope>
    <source>
        <strain evidence="1">Iper-2018</strain>
    </source>
</reference>
<dbReference type="EMBL" id="JABSTQ010009693">
    <property type="protein sequence ID" value="KAG0426698.1"/>
    <property type="molecule type" value="Genomic_DNA"/>
</dbReference>
<comment type="caution">
    <text evidence="1">The sequence shown here is derived from an EMBL/GenBank/DDBJ whole genome shotgun (WGS) entry which is preliminary data.</text>
</comment>
<proteinExistence type="predicted"/>
<protein>
    <submittedName>
        <fullName evidence="1">Uncharacterized protein</fullName>
    </submittedName>
</protein>
<name>A0AC60PZF6_IXOPE</name>
<accession>A0AC60PZF6</accession>
<evidence type="ECO:0000313" key="1">
    <source>
        <dbReference type="EMBL" id="KAG0426698.1"/>
    </source>
</evidence>
<organism evidence="1 2">
    <name type="scientific">Ixodes persulcatus</name>
    <name type="common">Taiga tick</name>
    <dbReference type="NCBI Taxonomy" id="34615"/>
    <lineage>
        <taxon>Eukaryota</taxon>
        <taxon>Metazoa</taxon>
        <taxon>Ecdysozoa</taxon>
        <taxon>Arthropoda</taxon>
        <taxon>Chelicerata</taxon>
        <taxon>Arachnida</taxon>
        <taxon>Acari</taxon>
        <taxon>Parasitiformes</taxon>
        <taxon>Ixodida</taxon>
        <taxon>Ixodoidea</taxon>
        <taxon>Ixodidae</taxon>
        <taxon>Ixodinae</taxon>
        <taxon>Ixodes</taxon>
    </lineage>
</organism>